<dbReference type="Proteomes" id="UP001283361">
    <property type="component" value="Unassembled WGS sequence"/>
</dbReference>
<gene>
    <name evidence="2" type="ORF">RRG08_024508</name>
</gene>
<dbReference type="EMBL" id="JAWDGP010005718">
    <property type="protein sequence ID" value="KAK3753236.1"/>
    <property type="molecule type" value="Genomic_DNA"/>
</dbReference>
<organism evidence="2 3">
    <name type="scientific">Elysia crispata</name>
    <name type="common">lettuce slug</name>
    <dbReference type="NCBI Taxonomy" id="231223"/>
    <lineage>
        <taxon>Eukaryota</taxon>
        <taxon>Metazoa</taxon>
        <taxon>Spiralia</taxon>
        <taxon>Lophotrochozoa</taxon>
        <taxon>Mollusca</taxon>
        <taxon>Gastropoda</taxon>
        <taxon>Heterobranchia</taxon>
        <taxon>Euthyneura</taxon>
        <taxon>Panpulmonata</taxon>
        <taxon>Sacoglossa</taxon>
        <taxon>Placobranchoidea</taxon>
        <taxon>Plakobranchidae</taxon>
        <taxon>Elysia</taxon>
    </lineage>
</organism>
<evidence type="ECO:0000256" key="1">
    <source>
        <dbReference type="SAM" id="MobiDB-lite"/>
    </source>
</evidence>
<comment type="caution">
    <text evidence="2">The sequence shown here is derived from an EMBL/GenBank/DDBJ whole genome shotgun (WGS) entry which is preliminary data.</text>
</comment>
<feature type="region of interest" description="Disordered" evidence="1">
    <location>
        <begin position="1"/>
        <end position="20"/>
    </location>
</feature>
<reference evidence="2" key="1">
    <citation type="journal article" date="2023" name="G3 (Bethesda)">
        <title>A reference genome for the long-term kleptoplast-retaining sea slug Elysia crispata morphotype clarki.</title>
        <authorList>
            <person name="Eastman K.E."/>
            <person name="Pendleton A.L."/>
            <person name="Shaikh M.A."/>
            <person name="Suttiyut T."/>
            <person name="Ogas R."/>
            <person name="Tomko P."/>
            <person name="Gavelis G."/>
            <person name="Widhalm J.R."/>
            <person name="Wisecaver J.H."/>
        </authorList>
    </citation>
    <scope>NUCLEOTIDE SEQUENCE</scope>
    <source>
        <strain evidence="2">ECLA1</strain>
    </source>
</reference>
<evidence type="ECO:0000313" key="2">
    <source>
        <dbReference type="EMBL" id="KAK3753236.1"/>
    </source>
</evidence>
<proteinExistence type="predicted"/>
<evidence type="ECO:0000313" key="3">
    <source>
        <dbReference type="Proteomes" id="UP001283361"/>
    </source>
</evidence>
<accession>A0AAE0YPR4</accession>
<protein>
    <submittedName>
        <fullName evidence="2">Uncharacterized protein</fullName>
    </submittedName>
</protein>
<dbReference type="AlphaFoldDB" id="A0AAE0YPR4"/>
<sequence length="101" mass="11400">MIPPPNTPSHNSNQRSVADLDSIQHPKVSPIEKLGLYSNLQQHSSHNGKRQSLPRRKMTLLGDGVTNVNIEVSKPPCKDFYRRQLVVSEWETNKVLMKQAG</sequence>
<keyword evidence="3" id="KW-1185">Reference proteome</keyword>
<name>A0AAE0YPR4_9GAST</name>